<organism evidence="2 3">
    <name type="scientific">Durusdinium trenchii</name>
    <dbReference type="NCBI Taxonomy" id="1381693"/>
    <lineage>
        <taxon>Eukaryota</taxon>
        <taxon>Sar</taxon>
        <taxon>Alveolata</taxon>
        <taxon>Dinophyceae</taxon>
        <taxon>Suessiales</taxon>
        <taxon>Symbiodiniaceae</taxon>
        <taxon>Durusdinium</taxon>
    </lineage>
</organism>
<proteinExistence type="predicted"/>
<reference evidence="2 3" key="1">
    <citation type="submission" date="2024-02" db="EMBL/GenBank/DDBJ databases">
        <authorList>
            <person name="Chen Y."/>
            <person name="Shah S."/>
            <person name="Dougan E. K."/>
            <person name="Thang M."/>
            <person name="Chan C."/>
        </authorList>
    </citation>
    <scope>NUCLEOTIDE SEQUENCE [LARGE SCALE GENOMIC DNA]</scope>
</reference>
<evidence type="ECO:0000313" key="3">
    <source>
        <dbReference type="Proteomes" id="UP001642464"/>
    </source>
</evidence>
<evidence type="ECO:0000313" key="2">
    <source>
        <dbReference type="EMBL" id="CAK9077418.1"/>
    </source>
</evidence>
<dbReference type="EMBL" id="CAXAMM010037668">
    <property type="protein sequence ID" value="CAK9077418.1"/>
    <property type="molecule type" value="Genomic_DNA"/>
</dbReference>
<feature type="region of interest" description="Disordered" evidence="1">
    <location>
        <begin position="1"/>
        <end position="20"/>
    </location>
</feature>
<accession>A0ABP0PP94</accession>
<comment type="caution">
    <text evidence="2">The sequence shown here is derived from an EMBL/GenBank/DDBJ whole genome shotgun (WGS) entry which is preliminary data.</text>
</comment>
<dbReference type="SUPFAM" id="SSF55753">
    <property type="entry name" value="Actin depolymerizing proteins"/>
    <property type="match status" value="1"/>
</dbReference>
<dbReference type="Gene3D" id="3.40.20.10">
    <property type="entry name" value="Severin"/>
    <property type="match status" value="1"/>
</dbReference>
<dbReference type="InterPro" id="IPR029006">
    <property type="entry name" value="ADF-H/Gelsolin-like_dom_sf"/>
</dbReference>
<evidence type="ECO:0008006" key="4">
    <source>
        <dbReference type="Google" id="ProtNLM"/>
    </source>
</evidence>
<dbReference type="Proteomes" id="UP001642464">
    <property type="component" value="Unassembled WGS sequence"/>
</dbReference>
<gene>
    <name evidence="2" type="ORF">SCF082_LOCUS37141</name>
</gene>
<evidence type="ECO:0000256" key="1">
    <source>
        <dbReference type="SAM" id="MobiDB-lite"/>
    </source>
</evidence>
<sequence>MSGGLFRTDGGARGSSGLDVSDPEIGKAWERVCQGEEEWMLLEYEGKSKLKVKATGTGDLPLSDEEIVFGGLRSQTGKFFCLMCTGEHANGLAKGRAAAHKNAAFNALDGTVGEVCGLSVEEFTSKLKELKELEPR</sequence>
<protein>
    <recommendedName>
        <fullName evidence="4">ADF-H domain-containing protein</fullName>
    </recommendedName>
</protein>
<keyword evidence="3" id="KW-1185">Reference proteome</keyword>
<name>A0ABP0PP94_9DINO</name>